<dbReference type="GO" id="GO:0000049">
    <property type="term" value="F:tRNA binding"/>
    <property type="evidence" value="ECO:0007669"/>
    <property type="project" value="TreeGrafter"/>
</dbReference>
<evidence type="ECO:0000259" key="2">
    <source>
        <dbReference type="Pfam" id="PF11923"/>
    </source>
</evidence>
<feature type="compositionally biased region" description="Basic and acidic residues" evidence="1">
    <location>
        <begin position="215"/>
        <end position="236"/>
    </location>
</feature>
<accession>A0A2P4X5R3</accession>
<dbReference type="InterPro" id="IPR051608">
    <property type="entry name" value="RQC_Subunit_NEMF"/>
</dbReference>
<dbReference type="Pfam" id="PF11923">
    <property type="entry name" value="NFACT-C"/>
    <property type="match status" value="1"/>
</dbReference>
<comment type="caution">
    <text evidence="3">The sequence shown here is derived from an EMBL/GenBank/DDBJ whole genome shotgun (WGS) entry which is preliminary data.</text>
</comment>
<feature type="non-terminal residue" evidence="3">
    <location>
        <position position="299"/>
    </location>
</feature>
<dbReference type="Proteomes" id="UP000237271">
    <property type="component" value="Unassembled WGS sequence"/>
</dbReference>
<feature type="region of interest" description="Disordered" evidence="1">
    <location>
        <begin position="18"/>
        <end position="241"/>
    </location>
</feature>
<evidence type="ECO:0000313" key="3">
    <source>
        <dbReference type="EMBL" id="POM60901.1"/>
    </source>
</evidence>
<dbReference type="GO" id="GO:1990116">
    <property type="term" value="P:ribosome-associated ubiquitin-dependent protein catabolic process"/>
    <property type="evidence" value="ECO:0007669"/>
    <property type="project" value="TreeGrafter"/>
</dbReference>
<gene>
    <name evidence="3" type="ORF">PHPALM_30181</name>
</gene>
<dbReference type="InterPro" id="IPR021846">
    <property type="entry name" value="NFACT-C"/>
</dbReference>
<proteinExistence type="predicted"/>
<feature type="compositionally biased region" description="Polar residues" evidence="1">
    <location>
        <begin position="138"/>
        <end position="147"/>
    </location>
</feature>
<feature type="domain" description="NFACT protein C-terminal" evidence="2">
    <location>
        <begin position="243"/>
        <end position="299"/>
    </location>
</feature>
<keyword evidence="4" id="KW-1185">Reference proteome</keyword>
<dbReference type="OrthoDB" id="207084at2759"/>
<protein>
    <recommendedName>
        <fullName evidence="2">NFACT protein C-terminal domain-containing protein</fullName>
    </recommendedName>
</protein>
<sequence length="299" mass="33720">MGLAILFRVDESCISNHTRQGDGRVLRVSEDSEDTVEGEEESGSPVDKTQPEKVEQKVEPVANESSSKSFRPAEETLAVRENEDEAEEAGEQTQREGKKRISAKERRDMKKSKLPAPEQSIDEQQPPALQKRKDNGKNKNLSQVPQQKKSVRGKKGKLKKMKKKYADQDDEDRRLRMEALGHVVEEEQESENQSKEDDSAEPSEGDDGESTTDGNTKEVSEEYIRQQREKKEKFLDEQEDEAEGADFFDAFTGEPLADDIVLFAMPMCAPYASLTKFKYKVKLTPGSQKKGKAAKQAME</sequence>
<feature type="compositionally biased region" description="Basic and acidic residues" evidence="1">
    <location>
        <begin position="49"/>
        <end position="58"/>
    </location>
</feature>
<evidence type="ECO:0000313" key="4">
    <source>
        <dbReference type="Proteomes" id="UP000237271"/>
    </source>
</evidence>
<feature type="compositionally biased region" description="Basic residues" evidence="1">
    <location>
        <begin position="149"/>
        <end position="163"/>
    </location>
</feature>
<dbReference type="EMBL" id="NCKW01016620">
    <property type="protein sequence ID" value="POM60901.1"/>
    <property type="molecule type" value="Genomic_DNA"/>
</dbReference>
<feature type="compositionally biased region" description="Basic and acidic residues" evidence="1">
    <location>
        <begin position="164"/>
        <end position="185"/>
    </location>
</feature>
<feature type="compositionally biased region" description="Acidic residues" evidence="1">
    <location>
        <begin position="31"/>
        <end position="42"/>
    </location>
</feature>
<dbReference type="GO" id="GO:0072344">
    <property type="term" value="P:rescue of stalled ribosome"/>
    <property type="evidence" value="ECO:0007669"/>
    <property type="project" value="TreeGrafter"/>
</dbReference>
<dbReference type="PANTHER" id="PTHR15239:SF6">
    <property type="entry name" value="RIBOSOME QUALITY CONTROL COMPLEX SUBUNIT NEMF"/>
    <property type="match status" value="1"/>
</dbReference>
<reference evidence="3 4" key="1">
    <citation type="journal article" date="2017" name="Genome Biol. Evol.">
        <title>Phytophthora megakarya and P. palmivora, closely related causal agents of cacao black pod rot, underwent increases in genome sizes and gene numbers by different mechanisms.</title>
        <authorList>
            <person name="Ali S.S."/>
            <person name="Shao J."/>
            <person name="Lary D.J."/>
            <person name="Kronmiller B."/>
            <person name="Shen D."/>
            <person name="Strem M.D."/>
            <person name="Amoako-Attah I."/>
            <person name="Akrofi A.Y."/>
            <person name="Begoude B.A."/>
            <person name="Ten Hoopen G.M."/>
            <person name="Coulibaly K."/>
            <person name="Kebe B.I."/>
            <person name="Melnick R.L."/>
            <person name="Guiltinan M.J."/>
            <person name="Tyler B.M."/>
            <person name="Meinhardt L.W."/>
            <person name="Bailey B.A."/>
        </authorList>
    </citation>
    <scope>NUCLEOTIDE SEQUENCE [LARGE SCALE GENOMIC DNA]</scope>
    <source>
        <strain evidence="4">sbr112.9</strain>
    </source>
</reference>
<dbReference type="GO" id="GO:0043023">
    <property type="term" value="F:ribosomal large subunit binding"/>
    <property type="evidence" value="ECO:0007669"/>
    <property type="project" value="TreeGrafter"/>
</dbReference>
<dbReference type="PANTHER" id="PTHR15239">
    <property type="entry name" value="NUCLEAR EXPORT MEDIATOR FACTOR NEMF"/>
    <property type="match status" value="1"/>
</dbReference>
<feature type="compositionally biased region" description="Acidic residues" evidence="1">
    <location>
        <begin position="198"/>
        <end position="210"/>
    </location>
</feature>
<organism evidence="3 4">
    <name type="scientific">Phytophthora palmivora</name>
    <dbReference type="NCBI Taxonomy" id="4796"/>
    <lineage>
        <taxon>Eukaryota</taxon>
        <taxon>Sar</taxon>
        <taxon>Stramenopiles</taxon>
        <taxon>Oomycota</taxon>
        <taxon>Peronosporomycetes</taxon>
        <taxon>Peronosporales</taxon>
        <taxon>Peronosporaceae</taxon>
        <taxon>Phytophthora</taxon>
    </lineage>
</organism>
<dbReference type="AlphaFoldDB" id="A0A2P4X5R3"/>
<dbReference type="GO" id="GO:1990112">
    <property type="term" value="C:RQC complex"/>
    <property type="evidence" value="ECO:0007669"/>
    <property type="project" value="TreeGrafter"/>
</dbReference>
<feature type="compositionally biased region" description="Basic and acidic residues" evidence="1">
    <location>
        <begin position="71"/>
        <end position="81"/>
    </location>
</feature>
<evidence type="ECO:0000256" key="1">
    <source>
        <dbReference type="SAM" id="MobiDB-lite"/>
    </source>
</evidence>
<name>A0A2P4X5R3_9STRA</name>
<feature type="compositionally biased region" description="Basic and acidic residues" evidence="1">
    <location>
        <begin position="19"/>
        <end position="30"/>
    </location>
</feature>